<gene>
    <name evidence="5" type="ORF">GCM10007875_20510</name>
</gene>
<accession>A0ABQ5YU31</accession>
<protein>
    <submittedName>
        <fullName evidence="5">Methyl-accepting chemotaxis protein</fullName>
    </submittedName>
</protein>
<dbReference type="InterPro" id="IPR035965">
    <property type="entry name" value="PAS-like_dom_sf"/>
</dbReference>
<dbReference type="Pfam" id="PF08447">
    <property type="entry name" value="PAS_3"/>
    <property type="match status" value="2"/>
</dbReference>
<evidence type="ECO:0000259" key="4">
    <source>
        <dbReference type="PROSITE" id="PS50113"/>
    </source>
</evidence>
<dbReference type="PANTHER" id="PTHR24422:SF10">
    <property type="entry name" value="CHEMOTAXIS PROTEIN METHYLTRANSFERASE 2"/>
    <property type="match status" value="1"/>
</dbReference>
<evidence type="ECO:0000313" key="6">
    <source>
        <dbReference type="Proteomes" id="UP001156664"/>
    </source>
</evidence>
<keyword evidence="6" id="KW-1185">Reference proteome</keyword>
<dbReference type="PROSITE" id="PS50111">
    <property type="entry name" value="CHEMOTAXIS_TRANSDUC_2"/>
    <property type="match status" value="1"/>
</dbReference>
<feature type="domain" description="PAS" evidence="3">
    <location>
        <begin position="31"/>
        <end position="57"/>
    </location>
</feature>
<dbReference type="PANTHER" id="PTHR24422">
    <property type="entry name" value="CHEMOTAXIS PROTEIN METHYLTRANSFERASE"/>
    <property type="match status" value="1"/>
</dbReference>
<dbReference type="PROSITE" id="PS50113">
    <property type="entry name" value="PAC"/>
    <property type="match status" value="4"/>
</dbReference>
<feature type="domain" description="PAC" evidence="4">
    <location>
        <begin position="450"/>
        <end position="504"/>
    </location>
</feature>
<feature type="domain" description="PAC" evidence="4">
    <location>
        <begin position="208"/>
        <end position="260"/>
    </location>
</feature>
<organism evidence="5 6">
    <name type="scientific">Limnobacter litoralis</name>
    <dbReference type="NCBI Taxonomy" id="481366"/>
    <lineage>
        <taxon>Bacteria</taxon>
        <taxon>Pseudomonadati</taxon>
        <taxon>Pseudomonadota</taxon>
        <taxon>Betaproteobacteria</taxon>
        <taxon>Burkholderiales</taxon>
        <taxon>Burkholderiaceae</taxon>
        <taxon>Limnobacter</taxon>
    </lineage>
</organism>
<dbReference type="InterPro" id="IPR013655">
    <property type="entry name" value="PAS_fold_3"/>
</dbReference>
<dbReference type="InterPro" id="IPR000700">
    <property type="entry name" value="PAS-assoc_C"/>
</dbReference>
<evidence type="ECO:0000313" key="5">
    <source>
        <dbReference type="EMBL" id="GLR26961.1"/>
    </source>
</evidence>
<dbReference type="InterPro" id="IPR050903">
    <property type="entry name" value="Bact_Chemotaxis_MeTrfase"/>
</dbReference>
<evidence type="ECO:0000259" key="2">
    <source>
        <dbReference type="PROSITE" id="PS50111"/>
    </source>
</evidence>
<dbReference type="SUPFAM" id="SSF58104">
    <property type="entry name" value="Methyl-accepting chemotaxis protein (MCP) signaling domain"/>
    <property type="match status" value="1"/>
</dbReference>
<dbReference type="SMART" id="SM00283">
    <property type="entry name" value="MA"/>
    <property type="match status" value="1"/>
</dbReference>
<feature type="domain" description="PAS" evidence="3">
    <location>
        <begin position="149"/>
        <end position="193"/>
    </location>
</feature>
<feature type="domain" description="Methyl-accepting transducer" evidence="2">
    <location>
        <begin position="513"/>
        <end position="691"/>
    </location>
</feature>
<name>A0ABQ5YU31_9BURK</name>
<feature type="domain" description="PAC" evidence="4">
    <location>
        <begin position="330"/>
        <end position="382"/>
    </location>
</feature>
<feature type="domain" description="PAS" evidence="3">
    <location>
        <begin position="271"/>
        <end position="310"/>
    </location>
</feature>
<dbReference type="Gene3D" id="1.10.287.950">
    <property type="entry name" value="Methyl-accepting chemotaxis protein"/>
    <property type="match status" value="1"/>
</dbReference>
<dbReference type="CDD" id="cd00130">
    <property type="entry name" value="PAS"/>
    <property type="match status" value="4"/>
</dbReference>
<evidence type="ECO:0000256" key="1">
    <source>
        <dbReference type="PROSITE-ProRule" id="PRU00284"/>
    </source>
</evidence>
<dbReference type="InterPro" id="IPR000014">
    <property type="entry name" value="PAS"/>
</dbReference>
<dbReference type="Pfam" id="PF00015">
    <property type="entry name" value="MCPsignal"/>
    <property type="match status" value="1"/>
</dbReference>
<dbReference type="InterPro" id="IPR001610">
    <property type="entry name" value="PAC"/>
</dbReference>
<dbReference type="InterPro" id="IPR013656">
    <property type="entry name" value="PAS_4"/>
</dbReference>
<feature type="domain" description="PAC" evidence="4">
    <location>
        <begin position="86"/>
        <end position="138"/>
    </location>
</feature>
<dbReference type="SMART" id="SM00086">
    <property type="entry name" value="PAC"/>
    <property type="match status" value="4"/>
</dbReference>
<dbReference type="SMART" id="SM00091">
    <property type="entry name" value="PAS"/>
    <property type="match status" value="4"/>
</dbReference>
<dbReference type="Gene3D" id="3.30.450.20">
    <property type="entry name" value="PAS domain"/>
    <property type="match status" value="4"/>
</dbReference>
<proteinExistence type="predicted"/>
<dbReference type="InterPro" id="IPR004089">
    <property type="entry name" value="MCPsignal_dom"/>
</dbReference>
<dbReference type="SUPFAM" id="SSF55785">
    <property type="entry name" value="PYP-like sensor domain (PAS domain)"/>
    <property type="match status" value="4"/>
</dbReference>
<evidence type="ECO:0000259" key="3">
    <source>
        <dbReference type="PROSITE" id="PS50112"/>
    </source>
</evidence>
<dbReference type="Pfam" id="PF08448">
    <property type="entry name" value="PAS_4"/>
    <property type="match status" value="2"/>
</dbReference>
<dbReference type="Proteomes" id="UP001156664">
    <property type="component" value="Unassembled WGS sequence"/>
</dbReference>
<sequence>MTDLSTVQEPLTHRARLFEALEKTVACIEFDPQGHVLNANAVFLSLFGYREDQVIGKHHALFCKPGTSETVEYRQFWKDLGEGKPASGEYLRQDANGRDVYIQATYNPVFDDEGKVVSVIKVASDVTAEKLKSLDYGGKVDAIHRSQGVIEFDLLGNILTANDNFLNLMGYSLEEIQGQHHRIFVDPEEAESLAYKQFWQKLGEGKYDSGEYMRYGKGGKLVWIQATYNPIMDLEGKPFKVVKFASDITAAKLEKLDVIGKLEAINRSQAVIEFDMTGKVLNANGNFLKLMGYSLDEIKGNHHRMFVAPEQVTSAEYQSFWERLGRGQFEHGEYKRIGKDGREVWIQATYNPIYDPRGKLVKVVKFATDYTQAKLVNAECMARVEAIDKGQAVIEFDLDGRVLTANRNFLAAMGYTLREIQGQHHSMFCSLEYTQSEEYRDFWLRLGEGQFTSGRFKRVGKFNRDVWIQATYNPILDLNGKVVKIVKFAYDVTKEVLLEQRITSKSVEMRRHVDQLVDALQIIVDSSDSAAGQTDNGLEAAKQGATDLKRSIATIDAIQTSANRVSDIVRVIGEIANQTNLLAFNAAIEAARAGQHGVGFSVVAAEVRKLAESSSTAAKEISALMEESVAQVQEGAEVTQRASSQFEGILSAVSGSRDNIGKVEEAISIQKQAMLNIQSLLRQLTGEEAVK</sequence>
<dbReference type="PROSITE" id="PS50112">
    <property type="entry name" value="PAS"/>
    <property type="match status" value="3"/>
</dbReference>
<comment type="caution">
    <text evidence="5">The sequence shown here is derived from an EMBL/GenBank/DDBJ whole genome shotgun (WGS) entry which is preliminary data.</text>
</comment>
<keyword evidence="1" id="KW-0807">Transducer</keyword>
<dbReference type="NCBIfam" id="TIGR00229">
    <property type="entry name" value="sensory_box"/>
    <property type="match status" value="4"/>
</dbReference>
<dbReference type="RefSeq" id="WP_284281654.1">
    <property type="nucleotide sequence ID" value="NZ_BSOJ01000020.1"/>
</dbReference>
<dbReference type="EMBL" id="BSOJ01000020">
    <property type="protein sequence ID" value="GLR26961.1"/>
    <property type="molecule type" value="Genomic_DNA"/>
</dbReference>
<reference evidence="6" key="1">
    <citation type="journal article" date="2019" name="Int. J. Syst. Evol. Microbiol.">
        <title>The Global Catalogue of Microorganisms (GCM) 10K type strain sequencing project: providing services to taxonomists for standard genome sequencing and annotation.</title>
        <authorList>
            <consortium name="The Broad Institute Genomics Platform"/>
            <consortium name="The Broad Institute Genome Sequencing Center for Infectious Disease"/>
            <person name="Wu L."/>
            <person name="Ma J."/>
        </authorList>
    </citation>
    <scope>NUCLEOTIDE SEQUENCE [LARGE SCALE GENOMIC DNA]</scope>
    <source>
        <strain evidence="6">NBRC 105857</strain>
    </source>
</reference>